<accession>A0A9X1PIK2</accession>
<evidence type="ECO:0000256" key="1">
    <source>
        <dbReference type="SAM" id="Phobius"/>
    </source>
</evidence>
<evidence type="ECO:0000313" key="3">
    <source>
        <dbReference type="Proteomes" id="UP001139000"/>
    </source>
</evidence>
<reference evidence="2" key="1">
    <citation type="submission" date="2021-12" db="EMBL/GenBank/DDBJ databases">
        <title>Novel species in genus Dyadobacter.</title>
        <authorList>
            <person name="Ma C."/>
        </authorList>
    </citation>
    <scope>NUCLEOTIDE SEQUENCE</scope>
    <source>
        <strain evidence="2">LJ419</strain>
    </source>
</reference>
<keyword evidence="1" id="KW-0472">Membrane</keyword>
<dbReference type="AlphaFoldDB" id="A0A9X1PIK2"/>
<feature type="transmembrane region" description="Helical" evidence="1">
    <location>
        <begin position="51"/>
        <end position="70"/>
    </location>
</feature>
<comment type="caution">
    <text evidence="2">The sequence shown here is derived from an EMBL/GenBank/DDBJ whole genome shotgun (WGS) entry which is preliminary data.</text>
</comment>
<keyword evidence="1" id="KW-1133">Transmembrane helix</keyword>
<organism evidence="2 3">
    <name type="scientific">Dyadobacter chenwenxiniae</name>
    <dbReference type="NCBI Taxonomy" id="2906456"/>
    <lineage>
        <taxon>Bacteria</taxon>
        <taxon>Pseudomonadati</taxon>
        <taxon>Bacteroidota</taxon>
        <taxon>Cytophagia</taxon>
        <taxon>Cytophagales</taxon>
        <taxon>Spirosomataceae</taxon>
        <taxon>Dyadobacter</taxon>
    </lineage>
</organism>
<keyword evidence="3" id="KW-1185">Reference proteome</keyword>
<name>A0A9X1PIK2_9BACT</name>
<dbReference type="RefSeq" id="WP_234655194.1">
    <property type="nucleotide sequence ID" value="NZ_CP094997.1"/>
</dbReference>
<proteinExistence type="predicted"/>
<keyword evidence="1" id="KW-0812">Transmembrane</keyword>
<protein>
    <submittedName>
        <fullName evidence="2">Uncharacterized protein</fullName>
    </submittedName>
</protein>
<evidence type="ECO:0000313" key="2">
    <source>
        <dbReference type="EMBL" id="MCF0061967.1"/>
    </source>
</evidence>
<dbReference type="EMBL" id="JAJTTC010000001">
    <property type="protein sequence ID" value="MCF0061967.1"/>
    <property type="molecule type" value="Genomic_DNA"/>
</dbReference>
<sequence>MSIRWNSIVEPTISSVKLSLRNAVLILLTGMLLLAVGASLRSDQPKFSNPIILTALAIEFLGTIWLVLSLNQRRKRNKI</sequence>
<feature type="transmembrane region" description="Helical" evidence="1">
    <location>
        <begin position="20"/>
        <end position="39"/>
    </location>
</feature>
<gene>
    <name evidence="2" type="ORF">LXM26_10715</name>
</gene>
<dbReference type="Proteomes" id="UP001139000">
    <property type="component" value="Unassembled WGS sequence"/>
</dbReference>